<protein>
    <submittedName>
        <fullName evidence="1">Uncharacterized protein</fullName>
    </submittedName>
</protein>
<evidence type="ECO:0000313" key="1">
    <source>
        <dbReference type="EMBL" id="QBR00475.1"/>
    </source>
</evidence>
<organism evidence="1 2">
    <name type="scientific">Paraburkholderia pallida</name>
    <dbReference type="NCBI Taxonomy" id="2547399"/>
    <lineage>
        <taxon>Bacteria</taxon>
        <taxon>Pseudomonadati</taxon>
        <taxon>Pseudomonadota</taxon>
        <taxon>Betaproteobacteria</taxon>
        <taxon>Burkholderiales</taxon>
        <taxon>Burkholderiaceae</taxon>
        <taxon>Paraburkholderia</taxon>
    </lineage>
</organism>
<dbReference type="OrthoDB" id="8607097at2"/>
<dbReference type="Proteomes" id="UP000295727">
    <property type="component" value="Chromosome 2"/>
</dbReference>
<dbReference type="AlphaFoldDB" id="A0A4P7D1E5"/>
<dbReference type="EMBL" id="CP038149">
    <property type="protein sequence ID" value="QBR00475.1"/>
    <property type="molecule type" value="Genomic_DNA"/>
</dbReference>
<sequence>MHEHAEDDLALIEARSPNDAYDIWAFLEIVDGSDELKDRLCSWHYRQTHKDPQLDCKAVVALQQTGYNVYRMYSLEMEWGRRHYRILYAYEPATDPDDEMFHILAVVLKRTDDTVPELRDEAYNYEPDHRITLRVRSDYEELGLAIRH</sequence>
<accession>A0A4P7D1E5</accession>
<proteinExistence type="predicted"/>
<dbReference type="RefSeq" id="WP_134754152.1">
    <property type="nucleotide sequence ID" value="NZ_CP038149.1"/>
</dbReference>
<gene>
    <name evidence="1" type="ORF">E1956_25915</name>
</gene>
<reference evidence="1 2" key="1">
    <citation type="submission" date="2019-03" db="EMBL/GenBank/DDBJ databases">
        <title>Paraburkholderia sp. 7MH5, isolated from subtropical forest soil.</title>
        <authorList>
            <person name="Gao Z.-H."/>
            <person name="Qiu L.-H."/>
        </authorList>
    </citation>
    <scope>NUCLEOTIDE SEQUENCE [LARGE SCALE GENOMIC DNA]</scope>
    <source>
        <strain evidence="1 2">7MH5</strain>
    </source>
</reference>
<name>A0A4P7D1E5_9BURK</name>
<dbReference type="KEGG" id="ppai:E1956_25915"/>
<evidence type="ECO:0000313" key="2">
    <source>
        <dbReference type="Proteomes" id="UP000295727"/>
    </source>
</evidence>
<keyword evidence="2" id="KW-1185">Reference proteome</keyword>